<organism evidence="1">
    <name type="scientific">Desulfomonile tiedjei</name>
    <dbReference type="NCBI Taxonomy" id="2358"/>
    <lineage>
        <taxon>Bacteria</taxon>
        <taxon>Pseudomonadati</taxon>
        <taxon>Thermodesulfobacteriota</taxon>
        <taxon>Desulfomonilia</taxon>
        <taxon>Desulfomonilales</taxon>
        <taxon>Desulfomonilaceae</taxon>
        <taxon>Desulfomonile</taxon>
    </lineage>
</organism>
<comment type="caution">
    <text evidence="1">The sequence shown here is derived from an EMBL/GenBank/DDBJ whole genome shotgun (WGS) entry which is preliminary data.</text>
</comment>
<proteinExistence type="predicted"/>
<dbReference type="EMBL" id="DTGT01000118">
    <property type="protein sequence ID" value="HGH60402.1"/>
    <property type="molecule type" value="Genomic_DNA"/>
</dbReference>
<evidence type="ECO:0008006" key="2">
    <source>
        <dbReference type="Google" id="ProtNLM"/>
    </source>
</evidence>
<dbReference type="InterPro" id="IPR038071">
    <property type="entry name" value="UROD/MetE-like_sf"/>
</dbReference>
<name>A0A7C4AR82_9BACT</name>
<sequence length="357" mass="39555">MDQYADASSLPRRVVTAVGSLPHVDADQAVELIMSSLKTAPHAPQLPRMDPREQMWIQFGEHIPRFRIDTDTLTYYFDTTGNDYPELEGFYEAYLRITEGGESAEQFAVGSQHGLGIEAFLTRLSENGKKFPIIKLQVTGPLSFALTVTDETRKPIFYHPVFRDVAVKAMGLKAVWLLEKFQPYGEKIVVFFDEPGLSAYGSSAFLGVSQEDVVDSLAEVMGMVTDRGGVTGVHCCGNTDWGLLMKSPTRIINFDAVDYMESMSIYSVQLEEFLRKGGVLAWGAVCNDERAAAESAQDVVARLERGMSLLVERGVDADLLRERYMVTPACGCANLDVEICEHVYHTLSELERILAGA</sequence>
<protein>
    <recommendedName>
        <fullName evidence="2">Methionine synthase II (Cobalamin-independent)</fullName>
    </recommendedName>
</protein>
<dbReference type="Gene3D" id="3.20.20.210">
    <property type="match status" value="1"/>
</dbReference>
<dbReference type="AlphaFoldDB" id="A0A7C4AR82"/>
<accession>A0A7C4AR82</accession>
<evidence type="ECO:0000313" key="1">
    <source>
        <dbReference type="EMBL" id="HGH60402.1"/>
    </source>
</evidence>
<gene>
    <name evidence="1" type="ORF">ENV54_03780</name>
</gene>
<dbReference type="SUPFAM" id="SSF51726">
    <property type="entry name" value="UROD/MetE-like"/>
    <property type="match status" value="1"/>
</dbReference>
<reference evidence="1" key="1">
    <citation type="journal article" date="2020" name="mSystems">
        <title>Genome- and Community-Level Interaction Insights into Carbon Utilization and Element Cycling Functions of Hydrothermarchaeota in Hydrothermal Sediment.</title>
        <authorList>
            <person name="Zhou Z."/>
            <person name="Liu Y."/>
            <person name="Xu W."/>
            <person name="Pan J."/>
            <person name="Luo Z.H."/>
            <person name="Li M."/>
        </authorList>
    </citation>
    <scope>NUCLEOTIDE SEQUENCE [LARGE SCALE GENOMIC DNA]</scope>
    <source>
        <strain evidence="1">SpSt-769</strain>
    </source>
</reference>